<proteinExistence type="evidence at transcript level"/>
<dbReference type="EMBL" id="FJ774671">
    <property type="protein sequence ID" value="ACY66394.1"/>
    <property type="molecule type" value="mRNA"/>
</dbReference>
<dbReference type="AlphaFoldDB" id="D2DSI2"/>
<feature type="region of interest" description="Disordered" evidence="1">
    <location>
        <begin position="15"/>
        <end position="72"/>
    </location>
</feature>
<sequence length="88" mass="9378">MPDPCCNDKCDCKGEKNARQGGSARPVAALRASSARPGANVPTRRTAARHAPSLVPAAPRHTSGSSAIIPHRHTNHWSARLACYQPTR</sequence>
<name>D2DSI2_SCYPA</name>
<evidence type="ECO:0000313" key="2">
    <source>
        <dbReference type="EMBL" id="ACY66394.1"/>
    </source>
</evidence>
<organism evidence="2">
    <name type="scientific">Scylla paramamosain</name>
    <name type="common">Mud crab</name>
    <dbReference type="NCBI Taxonomy" id="85552"/>
    <lineage>
        <taxon>Eukaryota</taxon>
        <taxon>Metazoa</taxon>
        <taxon>Ecdysozoa</taxon>
        <taxon>Arthropoda</taxon>
        <taxon>Crustacea</taxon>
        <taxon>Multicrustacea</taxon>
        <taxon>Malacostraca</taxon>
        <taxon>Eumalacostraca</taxon>
        <taxon>Eucarida</taxon>
        <taxon>Decapoda</taxon>
        <taxon>Pleocyemata</taxon>
        <taxon>Brachyura</taxon>
        <taxon>Eubrachyura</taxon>
        <taxon>Portunoidea</taxon>
        <taxon>Portunidae</taxon>
        <taxon>Portuninae</taxon>
        <taxon>Scylla</taxon>
    </lineage>
</organism>
<evidence type="ECO:0000256" key="1">
    <source>
        <dbReference type="SAM" id="MobiDB-lite"/>
    </source>
</evidence>
<protein>
    <submittedName>
        <fullName evidence="2">Metallothionein</fullName>
    </submittedName>
</protein>
<reference evidence="2" key="1">
    <citation type="submission" date="2009-02" db="EMBL/GenBank/DDBJ databases">
        <title>Construction of SSH cDNA library from hemocytes of Scylla paramamosain LPS-challenged.</title>
        <authorList>
            <person name="Wang K.J."/>
            <person name="Chen F.Y."/>
            <person name="Bo J."/>
            <person name="Ren H.L."/>
        </authorList>
    </citation>
    <scope>NUCLEOTIDE SEQUENCE</scope>
</reference>
<accession>D2DSI2</accession>